<evidence type="ECO:0008006" key="4">
    <source>
        <dbReference type="Google" id="ProtNLM"/>
    </source>
</evidence>
<organism evidence="2 3">
    <name type="scientific">Solanum verrucosum</name>
    <dbReference type="NCBI Taxonomy" id="315347"/>
    <lineage>
        <taxon>Eukaryota</taxon>
        <taxon>Viridiplantae</taxon>
        <taxon>Streptophyta</taxon>
        <taxon>Embryophyta</taxon>
        <taxon>Tracheophyta</taxon>
        <taxon>Spermatophyta</taxon>
        <taxon>Magnoliopsida</taxon>
        <taxon>eudicotyledons</taxon>
        <taxon>Gunneridae</taxon>
        <taxon>Pentapetalae</taxon>
        <taxon>asterids</taxon>
        <taxon>lamiids</taxon>
        <taxon>Solanales</taxon>
        <taxon>Solanaceae</taxon>
        <taxon>Solanoideae</taxon>
        <taxon>Solaneae</taxon>
        <taxon>Solanum</taxon>
    </lineage>
</organism>
<dbReference type="Proteomes" id="UP001234989">
    <property type="component" value="Chromosome 3"/>
</dbReference>
<accession>A0AAF0TG38</accession>
<feature type="compositionally biased region" description="Basic residues" evidence="1">
    <location>
        <begin position="1"/>
        <end position="10"/>
    </location>
</feature>
<sequence>MSSSRNHKNAHSFEKSNSEKNARRRELYRLMPSEKKEAILARRQEKRVELKRQCLSINSTNNNLATTSSSVHNTLLMRDPILLSDICIQLK</sequence>
<feature type="compositionally biased region" description="Basic and acidic residues" evidence="1">
    <location>
        <begin position="11"/>
        <end position="25"/>
    </location>
</feature>
<protein>
    <recommendedName>
        <fullName evidence="4">IBB domain-containing protein</fullName>
    </recommendedName>
</protein>
<evidence type="ECO:0000313" key="2">
    <source>
        <dbReference type="EMBL" id="WMV19177.1"/>
    </source>
</evidence>
<keyword evidence="3" id="KW-1185">Reference proteome</keyword>
<dbReference type="EMBL" id="CP133614">
    <property type="protein sequence ID" value="WMV19177.1"/>
    <property type="molecule type" value="Genomic_DNA"/>
</dbReference>
<proteinExistence type="predicted"/>
<name>A0AAF0TG38_SOLVR</name>
<feature type="region of interest" description="Disordered" evidence="1">
    <location>
        <begin position="1"/>
        <end position="25"/>
    </location>
</feature>
<dbReference type="AlphaFoldDB" id="A0AAF0TG38"/>
<evidence type="ECO:0000256" key="1">
    <source>
        <dbReference type="SAM" id="MobiDB-lite"/>
    </source>
</evidence>
<gene>
    <name evidence="2" type="ORF">MTR67_012562</name>
</gene>
<evidence type="ECO:0000313" key="3">
    <source>
        <dbReference type="Proteomes" id="UP001234989"/>
    </source>
</evidence>
<reference evidence="2" key="1">
    <citation type="submission" date="2023-08" db="EMBL/GenBank/DDBJ databases">
        <title>A de novo genome assembly of Solanum verrucosum Schlechtendal, a Mexican diploid species geographically isolated from the other diploid A-genome species in potato relatives.</title>
        <authorList>
            <person name="Hosaka K."/>
        </authorList>
    </citation>
    <scope>NUCLEOTIDE SEQUENCE</scope>
    <source>
        <tissue evidence="2">Young leaves</tissue>
    </source>
</reference>